<evidence type="ECO:0000259" key="1">
    <source>
        <dbReference type="Pfam" id="PF00535"/>
    </source>
</evidence>
<dbReference type="SUPFAM" id="SSF53448">
    <property type="entry name" value="Nucleotide-diphospho-sugar transferases"/>
    <property type="match status" value="1"/>
</dbReference>
<feature type="domain" description="Glycosyltransferase 2-like" evidence="1">
    <location>
        <begin position="6"/>
        <end position="145"/>
    </location>
</feature>
<dbReference type="Proteomes" id="UP001227317">
    <property type="component" value="Unassembled WGS sequence"/>
</dbReference>
<dbReference type="InterPro" id="IPR001173">
    <property type="entry name" value="Glyco_trans_2-like"/>
</dbReference>
<reference evidence="2 3" key="1">
    <citation type="submission" date="2023-06" db="EMBL/GenBank/DDBJ databases">
        <title>Azospirillum isscasensis sp.nov, a bacterium isolated from rhizosphere soil of rice.</title>
        <authorList>
            <person name="Wang H."/>
        </authorList>
    </citation>
    <scope>NUCLEOTIDE SEQUENCE [LARGE SCALE GENOMIC DNA]</scope>
    <source>
        <strain evidence="2 3">C340-1</strain>
    </source>
</reference>
<protein>
    <submittedName>
        <fullName evidence="2">Glycosyltransferase family A protein</fullName>
        <ecNumber evidence="2">2.4.-.-</ecNumber>
    </submittedName>
</protein>
<dbReference type="EC" id="2.4.-.-" evidence="2"/>
<sequence length="287" mass="31977">MSTIGTVVIPCYGMASMVERALDSVAAAIAFHRHVPFARQGDIRIVVVDDASPDDSADRAILWGRRHREFEVLAIRSTRNRGAGAARNIGAGVAEGEYLWFLDADDELLPPHFAAGIVTLDNAPSVGAFCSQIEVAADIHPEWKPAIGNSSVFNLCIRRACHEYIGGFPETECFRLGFEDIAYRLFLSAAFKLMKSDIATVRYIWRPGNALDRQLQKLRRPFGDRSLFGEDRAPEEVSAYIASVLRSLPQRTDELPHGPPRRRPVDARDEWASFAGARFFDQYVVRA</sequence>
<dbReference type="Pfam" id="PF00535">
    <property type="entry name" value="Glycos_transf_2"/>
    <property type="match status" value="1"/>
</dbReference>
<organism evidence="2 3">
    <name type="scientific">Azospirillum isscasi</name>
    <dbReference type="NCBI Taxonomy" id="3053926"/>
    <lineage>
        <taxon>Bacteria</taxon>
        <taxon>Pseudomonadati</taxon>
        <taxon>Pseudomonadota</taxon>
        <taxon>Alphaproteobacteria</taxon>
        <taxon>Rhodospirillales</taxon>
        <taxon>Azospirillaceae</taxon>
        <taxon>Azospirillum</taxon>
    </lineage>
</organism>
<keyword evidence="2" id="KW-0808">Transferase</keyword>
<evidence type="ECO:0000313" key="2">
    <source>
        <dbReference type="EMBL" id="MDQ2101933.1"/>
    </source>
</evidence>
<keyword evidence="3" id="KW-1185">Reference proteome</keyword>
<evidence type="ECO:0000313" key="3">
    <source>
        <dbReference type="Proteomes" id="UP001227317"/>
    </source>
</evidence>
<comment type="caution">
    <text evidence="2">The sequence shown here is derived from an EMBL/GenBank/DDBJ whole genome shotgun (WGS) entry which is preliminary data.</text>
</comment>
<gene>
    <name evidence="2" type="ORF">QSG27_04420</name>
</gene>
<dbReference type="PANTHER" id="PTHR43685">
    <property type="entry name" value="GLYCOSYLTRANSFERASE"/>
    <property type="match status" value="1"/>
</dbReference>
<accession>A0ABU0WCX7</accession>
<dbReference type="Gene3D" id="3.90.550.10">
    <property type="entry name" value="Spore Coat Polysaccharide Biosynthesis Protein SpsA, Chain A"/>
    <property type="match status" value="1"/>
</dbReference>
<name>A0ABU0WCX7_9PROT</name>
<dbReference type="PANTHER" id="PTHR43685:SF2">
    <property type="entry name" value="GLYCOSYLTRANSFERASE 2-LIKE DOMAIN-CONTAINING PROTEIN"/>
    <property type="match status" value="1"/>
</dbReference>
<dbReference type="RefSeq" id="WP_306703918.1">
    <property type="nucleotide sequence ID" value="NZ_JAUJFI010000011.1"/>
</dbReference>
<proteinExistence type="predicted"/>
<dbReference type="CDD" id="cd00761">
    <property type="entry name" value="Glyco_tranf_GTA_type"/>
    <property type="match status" value="1"/>
</dbReference>
<keyword evidence="2" id="KW-0328">Glycosyltransferase</keyword>
<dbReference type="InterPro" id="IPR050834">
    <property type="entry name" value="Glycosyltransf_2"/>
</dbReference>
<dbReference type="GO" id="GO:0016757">
    <property type="term" value="F:glycosyltransferase activity"/>
    <property type="evidence" value="ECO:0007669"/>
    <property type="project" value="UniProtKB-KW"/>
</dbReference>
<dbReference type="EMBL" id="JAUJFI010000011">
    <property type="protein sequence ID" value="MDQ2101933.1"/>
    <property type="molecule type" value="Genomic_DNA"/>
</dbReference>
<dbReference type="InterPro" id="IPR029044">
    <property type="entry name" value="Nucleotide-diphossugar_trans"/>
</dbReference>